<dbReference type="AlphaFoldDB" id="A0A9P6AH48"/>
<reference evidence="2" key="1">
    <citation type="journal article" date="2020" name="Nat. Commun.">
        <title>Large-scale genome sequencing of mycorrhizal fungi provides insights into the early evolution of symbiotic traits.</title>
        <authorList>
            <person name="Miyauchi S."/>
            <person name="Kiss E."/>
            <person name="Kuo A."/>
            <person name="Drula E."/>
            <person name="Kohler A."/>
            <person name="Sanchez-Garcia M."/>
            <person name="Morin E."/>
            <person name="Andreopoulos B."/>
            <person name="Barry K.W."/>
            <person name="Bonito G."/>
            <person name="Buee M."/>
            <person name="Carver A."/>
            <person name="Chen C."/>
            <person name="Cichocki N."/>
            <person name="Clum A."/>
            <person name="Culley D."/>
            <person name="Crous P.W."/>
            <person name="Fauchery L."/>
            <person name="Girlanda M."/>
            <person name="Hayes R.D."/>
            <person name="Keri Z."/>
            <person name="LaButti K."/>
            <person name="Lipzen A."/>
            <person name="Lombard V."/>
            <person name="Magnuson J."/>
            <person name="Maillard F."/>
            <person name="Murat C."/>
            <person name="Nolan M."/>
            <person name="Ohm R.A."/>
            <person name="Pangilinan J."/>
            <person name="Pereira M.F."/>
            <person name="Perotto S."/>
            <person name="Peter M."/>
            <person name="Pfister S."/>
            <person name="Riley R."/>
            <person name="Sitrit Y."/>
            <person name="Stielow J.B."/>
            <person name="Szollosi G."/>
            <person name="Zifcakova L."/>
            <person name="Stursova M."/>
            <person name="Spatafora J.W."/>
            <person name="Tedersoo L."/>
            <person name="Vaario L.M."/>
            <person name="Yamada A."/>
            <person name="Yan M."/>
            <person name="Wang P."/>
            <person name="Xu J."/>
            <person name="Bruns T."/>
            <person name="Baldrian P."/>
            <person name="Vilgalys R."/>
            <person name="Dunand C."/>
            <person name="Henrissat B."/>
            <person name="Grigoriev I.V."/>
            <person name="Hibbett D."/>
            <person name="Nagy L.G."/>
            <person name="Martin F.M."/>
        </authorList>
    </citation>
    <scope>NUCLEOTIDE SEQUENCE</scope>
    <source>
        <strain evidence="2">UP504</strain>
    </source>
</reference>
<protein>
    <submittedName>
        <fullName evidence="2">Uncharacterized protein</fullName>
    </submittedName>
</protein>
<dbReference type="Proteomes" id="UP000886523">
    <property type="component" value="Unassembled WGS sequence"/>
</dbReference>
<sequence>MKPTTKSWGVSLQHAALTLQLADVAIRGLGDPESHFEDMDLLRNGVFELAVHLGAIPAPLTSMPPEDSLGSLIQTNAEQAKALAQNANSIAALTCILESQPTATATPLMGMPSNLSESIHAPVKWSSHLKRSDHPLPIKPSPKKKAPTASIPANPSQRPHGCHLIEFYLKIGREIVSKINSALTVKGACKEDRIDAIQWSLNGNTVVIMSETTNAEAMKDYYGVIASLFSPNIFKAHPDYVYHRVKLDQVSTWVDGEHTTIERVTEELTEKWARFSTLTQHRKPSWLRHESIISKQSSAPITISFASEESATIFKDQDWPSMYHMYKC</sequence>
<accession>A0A9P6AH48</accession>
<evidence type="ECO:0000313" key="3">
    <source>
        <dbReference type="Proteomes" id="UP000886523"/>
    </source>
</evidence>
<dbReference type="EMBL" id="MU129140">
    <property type="protein sequence ID" value="KAF9505699.1"/>
    <property type="molecule type" value="Genomic_DNA"/>
</dbReference>
<comment type="caution">
    <text evidence="2">The sequence shown here is derived from an EMBL/GenBank/DDBJ whole genome shotgun (WGS) entry which is preliminary data.</text>
</comment>
<evidence type="ECO:0000256" key="1">
    <source>
        <dbReference type="SAM" id="MobiDB-lite"/>
    </source>
</evidence>
<evidence type="ECO:0000313" key="2">
    <source>
        <dbReference type="EMBL" id="KAF9505699.1"/>
    </source>
</evidence>
<name>A0A9P6AH48_9AGAM</name>
<gene>
    <name evidence="2" type="ORF">BS47DRAFT_1367877</name>
</gene>
<keyword evidence="3" id="KW-1185">Reference proteome</keyword>
<organism evidence="2 3">
    <name type="scientific">Hydnum rufescens UP504</name>
    <dbReference type="NCBI Taxonomy" id="1448309"/>
    <lineage>
        <taxon>Eukaryota</taxon>
        <taxon>Fungi</taxon>
        <taxon>Dikarya</taxon>
        <taxon>Basidiomycota</taxon>
        <taxon>Agaricomycotina</taxon>
        <taxon>Agaricomycetes</taxon>
        <taxon>Cantharellales</taxon>
        <taxon>Hydnaceae</taxon>
        <taxon>Hydnum</taxon>
    </lineage>
</organism>
<proteinExistence type="predicted"/>
<feature type="region of interest" description="Disordered" evidence="1">
    <location>
        <begin position="130"/>
        <end position="157"/>
    </location>
</feature>